<name>A0ACB6QPW7_9PLEO</name>
<evidence type="ECO:0000313" key="2">
    <source>
        <dbReference type="Proteomes" id="UP000799755"/>
    </source>
</evidence>
<dbReference type="Proteomes" id="UP000799755">
    <property type="component" value="Unassembled WGS sequence"/>
</dbReference>
<protein>
    <submittedName>
        <fullName evidence="1">Uncharacterized protein</fullName>
    </submittedName>
</protein>
<gene>
    <name evidence="1" type="ORF">BDR25DRAFT_356833</name>
</gene>
<accession>A0ACB6QPW7</accession>
<proteinExistence type="predicted"/>
<sequence length="217" mass="24599">MLQQIAARCKLPSNTSRAEKGSINQDNQSRSHTSYPNPSFISGSPETVFQSDNPLHSSVLCQNMDTFSIYFCREFENAHALIRFVYAEILDHDSMMTSFSVADAVNKREGKDSTSLKLPYSRLHFIPSHNPALFRPSSTPTNKVNTRDTTLRILAFMFCLWIWRLIPFRGSFSPAQRVHFHHRHSIDIKRSSIGGNGENYGEDNVVGDGRCSVSIRK</sequence>
<keyword evidence="2" id="KW-1185">Reference proteome</keyword>
<organism evidence="1 2">
    <name type="scientific">Lindgomyces ingoldianus</name>
    <dbReference type="NCBI Taxonomy" id="673940"/>
    <lineage>
        <taxon>Eukaryota</taxon>
        <taxon>Fungi</taxon>
        <taxon>Dikarya</taxon>
        <taxon>Ascomycota</taxon>
        <taxon>Pezizomycotina</taxon>
        <taxon>Dothideomycetes</taxon>
        <taxon>Pleosporomycetidae</taxon>
        <taxon>Pleosporales</taxon>
        <taxon>Lindgomycetaceae</taxon>
        <taxon>Lindgomyces</taxon>
    </lineage>
</organism>
<comment type="caution">
    <text evidence="1">The sequence shown here is derived from an EMBL/GenBank/DDBJ whole genome shotgun (WGS) entry which is preliminary data.</text>
</comment>
<evidence type="ECO:0000313" key="1">
    <source>
        <dbReference type="EMBL" id="KAF2469069.1"/>
    </source>
</evidence>
<dbReference type="EMBL" id="MU003513">
    <property type="protein sequence ID" value="KAF2469069.1"/>
    <property type="molecule type" value="Genomic_DNA"/>
</dbReference>
<reference evidence="1" key="1">
    <citation type="journal article" date="2020" name="Stud. Mycol.">
        <title>101 Dothideomycetes genomes: a test case for predicting lifestyles and emergence of pathogens.</title>
        <authorList>
            <person name="Haridas S."/>
            <person name="Albert R."/>
            <person name="Binder M."/>
            <person name="Bloem J."/>
            <person name="Labutti K."/>
            <person name="Salamov A."/>
            <person name="Andreopoulos B."/>
            <person name="Baker S."/>
            <person name="Barry K."/>
            <person name="Bills G."/>
            <person name="Bluhm B."/>
            <person name="Cannon C."/>
            <person name="Castanera R."/>
            <person name="Culley D."/>
            <person name="Daum C."/>
            <person name="Ezra D."/>
            <person name="Gonzalez J."/>
            <person name="Henrissat B."/>
            <person name="Kuo A."/>
            <person name="Liang C."/>
            <person name="Lipzen A."/>
            <person name="Lutzoni F."/>
            <person name="Magnuson J."/>
            <person name="Mondo S."/>
            <person name="Nolan M."/>
            <person name="Ohm R."/>
            <person name="Pangilinan J."/>
            <person name="Park H.-J."/>
            <person name="Ramirez L."/>
            <person name="Alfaro M."/>
            <person name="Sun H."/>
            <person name="Tritt A."/>
            <person name="Yoshinaga Y."/>
            <person name="Zwiers L.-H."/>
            <person name="Turgeon B."/>
            <person name="Goodwin S."/>
            <person name="Spatafora J."/>
            <person name="Crous P."/>
            <person name="Grigoriev I."/>
        </authorList>
    </citation>
    <scope>NUCLEOTIDE SEQUENCE</scope>
    <source>
        <strain evidence="1">ATCC 200398</strain>
    </source>
</reference>